<dbReference type="Pfam" id="PF13401">
    <property type="entry name" value="AAA_22"/>
    <property type="match status" value="1"/>
</dbReference>
<dbReference type="PANTHER" id="PTHR35894">
    <property type="entry name" value="GENERAL SECRETION PATHWAY PROTEIN A-RELATED"/>
    <property type="match status" value="1"/>
</dbReference>
<sequence length="357" mass="39860">MYQAFYKLEGKPFQLTPDSAMLFPSKAHKRAMAYLLYGLEQGEGFVMITGAVGTGKTLLIQKLLEELAHRDVAMASIASANLGGEDILPAVASAFDLSYEGRSKEALLQDLKQHLITLRDRHAQALLVVDEAQTLTPAALEMLRILSNLEVKGRALLQIFLVGQTELRSLIINNRMEQLRQRVIASHRLEPMGEEESLAYIMHRLHAVGWNHDPQLAPEIFDSVYHASSGIPRRINLIMDRLLLHGFLEELHDLDQTVLTIVLDEIRDEMPDMPLTLEAPALPDNPGPTDCPAPFGEERHVATLASDVSNIFLQLMRETIRIRKAMRVQQSMASTTDDTVTDDASHLSSTTSEDHDK</sequence>
<proteinExistence type="predicted"/>
<comment type="caution">
    <text evidence="3">The sequence shown here is derived from an EMBL/GenBank/DDBJ whole genome shotgun (WGS) entry which is preliminary data.</text>
</comment>
<protein>
    <submittedName>
        <fullName evidence="3">ExeA family protein</fullName>
    </submittedName>
</protein>
<feature type="domain" description="AAA+ ATPase" evidence="2">
    <location>
        <begin position="42"/>
        <end position="182"/>
    </location>
</feature>
<reference evidence="4" key="1">
    <citation type="journal article" date="2019" name="Int. J. Syst. Evol. Microbiol.">
        <title>The Global Catalogue of Microorganisms (GCM) 10K type strain sequencing project: providing services to taxonomists for standard genome sequencing and annotation.</title>
        <authorList>
            <consortium name="The Broad Institute Genomics Platform"/>
            <consortium name="The Broad Institute Genome Sequencing Center for Infectious Disease"/>
            <person name="Wu L."/>
            <person name="Ma J."/>
        </authorList>
    </citation>
    <scope>NUCLEOTIDE SEQUENCE [LARGE SCALE GENOMIC DNA]</scope>
    <source>
        <strain evidence="4">CGMCC 1.16619</strain>
    </source>
</reference>
<dbReference type="InterPro" id="IPR052026">
    <property type="entry name" value="ExeA_AAA_ATPase_DNA-bind"/>
</dbReference>
<feature type="region of interest" description="Disordered" evidence="1">
    <location>
        <begin position="332"/>
        <end position="357"/>
    </location>
</feature>
<evidence type="ECO:0000259" key="2">
    <source>
        <dbReference type="SMART" id="SM00382"/>
    </source>
</evidence>
<keyword evidence="4" id="KW-1185">Reference proteome</keyword>
<dbReference type="EMBL" id="JBHSNF010000001">
    <property type="protein sequence ID" value="MFC5524271.1"/>
    <property type="molecule type" value="Genomic_DNA"/>
</dbReference>
<dbReference type="InterPro" id="IPR049945">
    <property type="entry name" value="AAA_22"/>
</dbReference>
<dbReference type="RefSeq" id="WP_377316314.1">
    <property type="nucleotide sequence ID" value="NZ_JBHSNF010000001.1"/>
</dbReference>
<dbReference type="CDD" id="cd00009">
    <property type="entry name" value="AAA"/>
    <property type="match status" value="1"/>
</dbReference>
<name>A0ABW0QH70_9GAMM</name>
<evidence type="ECO:0000256" key="1">
    <source>
        <dbReference type="SAM" id="MobiDB-lite"/>
    </source>
</evidence>
<organism evidence="3 4">
    <name type="scientific">Rhodanobacter ginsengisoli</name>
    <dbReference type="NCBI Taxonomy" id="418646"/>
    <lineage>
        <taxon>Bacteria</taxon>
        <taxon>Pseudomonadati</taxon>
        <taxon>Pseudomonadota</taxon>
        <taxon>Gammaproteobacteria</taxon>
        <taxon>Lysobacterales</taxon>
        <taxon>Rhodanobacteraceae</taxon>
        <taxon>Rhodanobacter</taxon>
    </lineage>
</organism>
<dbReference type="SUPFAM" id="SSF52540">
    <property type="entry name" value="P-loop containing nucleoside triphosphate hydrolases"/>
    <property type="match status" value="1"/>
</dbReference>
<dbReference type="InterPro" id="IPR027417">
    <property type="entry name" value="P-loop_NTPase"/>
</dbReference>
<dbReference type="SMART" id="SM00382">
    <property type="entry name" value="AAA"/>
    <property type="match status" value="1"/>
</dbReference>
<accession>A0ABW0QH70</accession>
<dbReference type="Proteomes" id="UP001596114">
    <property type="component" value="Unassembled WGS sequence"/>
</dbReference>
<gene>
    <name evidence="3" type="ORF">ACFPPA_00805</name>
</gene>
<dbReference type="Gene3D" id="3.40.50.300">
    <property type="entry name" value="P-loop containing nucleotide triphosphate hydrolases"/>
    <property type="match status" value="1"/>
</dbReference>
<dbReference type="PANTHER" id="PTHR35894:SF1">
    <property type="entry name" value="PHOSPHORIBULOKINASE _ URIDINE KINASE FAMILY"/>
    <property type="match status" value="1"/>
</dbReference>
<evidence type="ECO:0000313" key="4">
    <source>
        <dbReference type="Proteomes" id="UP001596114"/>
    </source>
</evidence>
<dbReference type="InterPro" id="IPR003593">
    <property type="entry name" value="AAA+_ATPase"/>
</dbReference>
<evidence type="ECO:0000313" key="3">
    <source>
        <dbReference type="EMBL" id="MFC5524271.1"/>
    </source>
</evidence>